<accession>A0A8X6TK53</accession>
<sequence length="245" mass="27819">MSSTPEPTNPGECLSLFLGSYSVDTIRSNLDNCKTSSDCLNLSLFIEDKLNKIPTLTFPNENFKIEIGNNLKILIEEARFKYSTLKQEEIKNELAQFNNLCTAWGIANPHVLPNPSPAKQRGNFSTSKNPKKQKKKMMKISSTIDLVHSPSTNHQPKSKLTKKISPIQYHLKPLQLQQKIRKHPRKPNKPTKLALCKNQQANLALCNNKQTNPAHRLLHYHVPTHLQPPKPQNHLLLLRLQSTTS</sequence>
<proteinExistence type="predicted"/>
<comment type="caution">
    <text evidence="2">The sequence shown here is derived from an EMBL/GenBank/DDBJ whole genome shotgun (WGS) entry which is preliminary data.</text>
</comment>
<keyword evidence="3" id="KW-1185">Reference proteome</keyword>
<feature type="compositionally biased region" description="Basic residues" evidence="1">
    <location>
        <begin position="129"/>
        <end position="138"/>
    </location>
</feature>
<dbReference type="Proteomes" id="UP000887013">
    <property type="component" value="Unassembled WGS sequence"/>
</dbReference>
<gene>
    <name evidence="2" type="ORF">NPIL_120501</name>
</gene>
<protein>
    <submittedName>
        <fullName evidence="2">Uncharacterized protein</fullName>
    </submittedName>
</protein>
<dbReference type="EMBL" id="BMAW01058864">
    <property type="protein sequence ID" value="GFT18465.1"/>
    <property type="molecule type" value="Genomic_DNA"/>
</dbReference>
<dbReference type="AlphaFoldDB" id="A0A8X6TK53"/>
<reference evidence="2" key="1">
    <citation type="submission" date="2020-08" db="EMBL/GenBank/DDBJ databases">
        <title>Multicomponent nature underlies the extraordinary mechanical properties of spider dragline silk.</title>
        <authorList>
            <person name="Kono N."/>
            <person name="Nakamura H."/>
            <person name="Mori M."/>
            <person name="Yoshida Y."/>
            <person name="Ohtoshi R."/>
            <person name="Malay A.D."/>
            <person name="Moran D.A.P."/>
            <person name="Tomita M."/>
            <person name="Numata K."/>
            <person name="Arakawa K."/>
        </authorList>
    </citation>
    <scope>NUCLEOTIDE SEQUENCE</scope>
</reference>
<organism evidence="2 3">
    <name type="scientific">Nephila pilipes</name>
    <name type="common">Giant wood spider</name>
    <name type="synonym">Nephila maculata</name>
    <dbReference type="NCBI Taxonomy" id="299642"/>
    <lineage>
        <taxon>Eukaryota</taxon>
        <taxon>Metazoa</taxon>
        <taxon>Ecdysozoa</taxon>
        <taxon>Arthropoda</taxon>
        <taxon>Chelicerata</taxon>
        <taxon>Arachnida</taxon>
        <taxon>Araneae</taxon>
        <taxon>Araneomorphae</taxon>
        <taxon>Entelegynae</taxon>
        <taxon>Araneoidea</taxon>
        <taxon>Nephilidae</taxon>
        <taxon>Nephila</taxon>
    </lineage>
</organism>
<evidence type="ECO:0000313" key="3">
    <source>
        <dbReference type="Proteomes" id="UP000887013"/>
    </source>
</evidence>
<feature type="region of interest" description="Disordered" evidence="1">
    <location>
        <begin position="114"/>
        <end position="139"/>
    </location>
</feature>
<evidence type="ECO:0000313" key="2">
    <source>
        <dbReference type="EMBL" id="GFT18465.1"/>
    </source>
</evidence>
<name>A0A8X6TK53_NEPPI</name>
<evidence type="ECO:0000256" key="1">
    <source>
        <dbReference type="SAM" id="MobiDB-lite"/>
    </source>
</evidence>